<proteinExistence type="predicted"/>
<organism evidence="2 3">
    <name type="scientific">Sphingobacterium oryzagri</name>
    <dbReference type="NCBI Taxonomy" id="3025669"/>
    <lineage>
        <taxon>Bacteria</taxon>
        <taxon>Pseudomonadati</taxon>
        <taxon>Bacteroidota</taxon>
        <taxon>Sphingobacteriia</taxon>
        <taxon>Sphingobacteriales</taxon>
        <taxon>Sphingobacteriaceae</taxon>
        <taxon>Sphingobacterium</taxon>
    </lineage>
</organism>
<dbReference type="Pfam" id="PF17989">
    <property type="entry name" value="ALP_N"/>
    <property type="match status" value="1"/>
</dbReference>
<evidence type="ECO:0000313" key="2">
    <source>
        <dbReference type="EMBL" id="WDF67823.1"/>
    </source>
</evidence>
<dbReference type="InterPro" id="IPR043129">
    <property type="entry name" value="ATPase_NBD"/>
</dbReference>
<gene>
    <name evidence="2" type="ORF">PQ465_16160</name>
</gene>
<dbReference type="EMBL" id="CP117880">
    <property type="protein sequence ID" value="WDF67823.1"/>
    <property type="molecule type" value="Genomic_DNA"/>
</dbReference>
<dbReference type="RefSeq" id="WP_274266553.1">
    <property type="nucleotide sequence ID" value="NZ_CP117880.1"/>
</dbReference>
<protein>
    <recommendedName>
        <fullName evidence="1">Actin-like protein N-terminal domain-containing protein</fullName>
    </recommendedName>
</protein>
<name>A0ABY7WF50_9SPHI</name>
<keyword evidence="3" id="KW-1185">Reference proteome</keyword>
<evidence type="ECO:0000259" key="1">
    <source>
        <dbReference type="Pfam" id="PF17989"/>
    </source>
</evidence>
<dbReference type="SUPFAM" id="SSF53067">
    <property type="entry name" value="Actin-like ATPase domain"/>
    <property type="match status" value="1"/>
</dbReference>
<sequence length="356" mass="39351">MNSNYNAFPSVIERYEKRLTQLSSPLRERLQIYEGGIGYLIGDVAFEQGYTPYRNINSAPSDLDYQLLAKAGLLLASGGKSGELVVTTGFPSAVYEYYKSKAEDFFAIRDIIISYNGDTLAAGELSKTQLTIKHLDIMTEIMGCIQAIRSSEPTHADEDFFVISLGYGTAETALSTAAGPIQRTCLSLPGIRRAVSGLQEELSNSFYLGMKNEHMLNQSFQRGNMVIDRKRKDLTNVRKKQLQSYYAEVLSPAMRKVFIDADFEKASKMYLVGGGALYEELVDCFQREFEGVLAIIVPEFAGHAASLGYLHKSLKWTGPEFAHQAVGLDVGNAYTVVATAEQAKERAKSPVDSAEY</sequence>
<reference evidence="2 3" key="1">
    <citation type="submission" date="2023-02" db="EMBL/GenBank/DDBJ databases">
        <title>Genome sequence of Sphingobacterium sp. KACC 22765.</title>
        <authorList>
            <person name="Kim S."/>
            <person name="Heo J."/>
            <person name="Kwon S.-W."/>
        </authorList>
    </citation>
    <scope>NUCLEOTIDE SEQUENCE [LARGE SCALE GENOMIC DNA]</scope>
    <source>
        <strain evidence="2 3">KACC 22765</strain>
    </source>
</reference>
<evidence type="ECO:0000313" key="3">
    <source>
        <dbReference type="Proteomes" id="UP001221558"/>
    </source>
</evidence>
<feature type="domain" description="Actin-like protein N-terminal" evidence="1">
    <location>
        <begin position="5"/>
        <end position="114"/>
    </location>
</feature>
<accession>A0ABY7WF50</accession>
<dbReference type="Proteomes" id="UP001221558">
    <property type="component" value="Chromosome"/>
</dbReference>
<dbReference type="Gene3D" id="3.30.420.40">
    <property type="match status" value="2"/>
</dbReference>
<dbReference type="InterPro" id="IPR040607">
    <property type="entry name" value="ALP_N"/>
</dbReference>